<feature type="chain" id="PRO_5041413840" evidence="3">
    <location>
        <begin position="19"/>
        <end position="325"/>
    </location>
</feature>
<sequence>MNLCRLLFFVTLAVHVSGTNSISPPPAVHLPQEAAVDGNKDHPPAPPPPPASSFNNAQSESEFSESGSSGDRPGSEHGTSSTTPKHLLTGPAASGGRRYSADDTPESPSVSGDDGSVISLETANAVRFSTLKTPDAITINSQKTPDAIAKHMSITPTRAQIIEVKPNHRNSAATFHQSPAMEAAQISPSPDQNLSAAPQTTNRGRCVEYYQKHKKAILTTAAVALVCVLVIVVPAAVVATHHSSHAGDHDGASNDGNYGLDCTRCNRMQRRGLKSENDSEVESCCVQRCDCREADGKGTLEPDGLVKVEPLATSKAPTKLSKRVV</sequence>
<comment type="caution">
    <text evidence="4">The sequence shown here is derived from an EMBL/GenBank/DDBJ whole genome shotgun (WGS) entry which is preliminary data.</text>
</comment>
<gene>
    <name evidence="4" type="ORF">F5878DRAFT_56438</name>
</gene>
<reference evidence="4" key="1">
    <citation type="submission" date="2022-08" db="EMBL/GenBank/DDBJ databases">
        <authorList>
            <consortium name="DOE Joint Genome Institute"/>
            <person name="Min B."/>
            <person name="Riley R."/>
            <person name="Sierra-Patev S."/>
            <person name="Naranjo-Ortiz M."/>
            <person name="Looney B."/>
            <person name="Konkel Z."/>
            <person name="Slot J.C."/>
            <person name="Sakamoto Y."/>
            <person name="Steenwyk J.L."/>
            <person name="Rokas A."/>
            <person name="Carro J."/>
            <person name="Camarero S."/>
            <person name="Ferreira P."/>
            <person name="Molpeceres G."/>
            <person name="Ruiz-Duenas F.J."/>
            <person name="Serrano A."/>
            <person name="Henrissat B."/>
            <person name="Drula E."/>
            <person name="Hughes K.W."/>
            <person name="Mata J.L."/>
            <person name="Ishikawa N.K."/>
            <person name="Vargas-Isla R."/>
            <person name="Ushijima S."/>
            <person name="Smith C.A."/>
            <person name="Ahrendt S."/>
            <person name="Andreopoulos W."/>
            <person name="He G."/>
            <person name="Labutti K."/>
            <person name="Lipzen A."/>
            <person name="Ng V."/>
            <person name="Sandor L."/>
            <person name="Barry K."/>
            <person name="Martinez A.T."/>
            <person name="Xiao Y."/>
            <person name="Gibbons J.G."/>
            <person name="Terashima K."/>
            <person name="Hibbett D.S."/>
            <person name="Grigoriev I.V."/>
        </authorList>
    </citation>
    <scope>NUCLEOTIDE SEQUENCE</scope>
    <source>
        <strain evidence="4">TFB9207</strain>
    </source>
</reference>
<feature type="compositionally biased region" description="Low complexity" evidence="1">
    <location>
        <begin position="59"/>
        <end position="70"/>
    </location>
</feature>
<keyword evidence="5" id="KW-1185">Reference proteome</keyword>
<proteinExistence type="predicted"/>
<keyword evidence="2" id="KW-0812">Transmembrane</keyword>
<evidence type="ECO:0000256" key="3">
    <source>
        <dbReference type="SAM" id="SignalP"/>
    </source>
</evidence>
<evidence type="ECO:0000313" key="5">
    <source>
        <dbReference type="Proteomes" id="UP001163846"/>
    </source>
</evidence>
<keyword evidence="2" id="KW-0472">Membrane</keyword>
<keyword evidence="3" id="KW-0732">Signal</keyword>
<dbReference type="Proteomes" id="UP001163846">
    <property type="component" value="Unassembled WGS sequence"/>
</dbReference>
<evidence type="ECO:0000313" key="4">
    <source>
        <dbReference type="EMBL" id="KAJ3840656.1"/>
    </source>
</evidence>
<dbReference type="AlphaFoldDB" id="A0AA38PDD9"/>
<dbReference type="EMBL" id="MU806069">
    <property type="protein sequence ID" value="KAJ3840656.1"/>
    <property type="molecule type" value="Genomic_DNA"/>
</dbReference>
<feature type="transmembrane region" description="Helical" evidence="2">
    <location>
        <begin position="216"/>
        <end position="239"/>
    </location>
</feature>
<feature type="region of interest" description="Disordered" evidence="1">
    <location>
        <begin position="21"/>
        <end position="116"/>
    </location>
</feature>
<evidence type="ECO:0000256" key="1">
    <source>
        <dbReference type="SAM" id="MobiDB-lite"/>
    </source>
</evidence>
<organism evidence="4 5">
    <name type="scientific">Lentinula raphanica</name>
    <dbReference type="NCBI Taxonomy" id="153919"/>
    <lineage>
        <taxon>Eukaryota</taxon>
        <taxon>Fungi</taxon>
        <taxon>Dikarya</taxon>
        <taxon>Basidiomycota</taxon>
        <taxon>Agaricomycotina</taxon>
        <taxon>Agaricomycetes</taxon>
        <taxon>Agaricomycetidae</taxon>
        <taxon>Agaricales</taxon>
        <taxon>Marasmiineae</taxon>
        <taxon>Omphalotaceae</taxon>
        <taxon>Lentinula</taxon>
    </lineage>
</organism>
<accession>A0AA38PDD9</accession>
<keyword evidence="2" id="KW-1133">Transmembrane helix</keyword>
<evidence type="ECO:0000256" key="2">
    <source>
        <dbReference type="SAM" id="Phobius"/>
    </source>
</evidence>
<protein>
    <submittedName>
        <fullName evidence="4">Uncharacterized protein</fullName>
    </submittedName>
</protein>
<name>A0AA38PDD9_9AGAR</name>
<feature type="signal peptide" evidence="3">
    <location>
        <begin position="1"/>
        <end position="18"/>
    </location>
</feature>